<dbReference type="InterPro" id="IPR000792">
    <property type="entry name" value="Tscrpt_reg_LuxR_C"/>
</dbReference>
<name>X0PUM7_RHOWR</name>
<sequence length="115" mass="12288">MACRLESHGVRPAANAACREGEIAIAPVPDPTPDTVGEPQCRPTLTPRELEILRLWLRSESKTVAASELGISLGTINTHLIRIRAKYAAVGRPVADKSGLLVRALQDGLVSLAEL</sequence>
<dbReference type="AlphaFoldDB" id="X0PUM7"/>
<dbReference type="SMART" id="SM00421">
    <property type="entry name" value="HTH_LUXR"/>
    <property type="match status" value="1"/>
</dbReference>
<dbReference type="InterPro" id="IPR016032">
    <property type="entry name" value="Sig_transdc_resp-reg_C-effctor"/>
</dbReference>
<evidence type="ECO:0000259" key="1">
    <source>
        <dbReference type="PROSITE" id="PS50043"/>
    </source>
</evidence>
<dbReference type="SUPFAM" id="SSF46894">
    <property type="entry name" value="C-terminal effector domain of the bipartite response regulators"/>
    <property type="match status" value="1"/>
</dbReference>
<comment type="caution">
    <text evidence="2">The sequence shown here is derived from an EMBL/GenBank/DDBJ whole genome shotgun (WGS) entry which is preliminary data.</text>
</comment>
<organism evidence="2 3">
    <name type="scientific">Rhodococcus wratislaviensis NBRC 100605</name>
    <dbReference type="NCBI Taxonomy" id="1219028"/>
    <lineage>
        <taxon>Bacteria</taxon>
        <taxon>Bacillati</taxon>
        <taxon>Actinomycetota</taxon>
        <taxon>Actinomycetes</taxon>
        <taxon>Mycobacteriales</taxon>
        <taxon>Nocardiaceae</taxon>
        <taxon>Rhodococcus</taxon>
    </lineage>
</organism>
<accession>X0PUM7</accession>
<dbReference type="PROSITE" id="PS50043">
    <property type="entry name" value="HTH_LUXR_2"/>
    <property type="match status" value="1"/>
</dbReference>
<dbReference type="Proteomes" id="UP000019491">
    <property type="component" value="Unassembled WGS sequence"/>
</dbReference>
<dbReference type="InterPro" id="IPR036388">
    <property type="entry name" value="WH-like_DNA-bd_sf"/>
</dbReference>
<gene>
    <name evidence="2" type="ORF">RW1_035_00370</name>
</gene>
<dbReference type="PRINTS" id="PR00038">
    <property type="entry name" value="HTHLUXR"/>
</dbReference>
<dbReference type="Gene3D" id="1.10.10.10">
    <property type="entry name" value="Winged helix-like DNA-binding domain superfamily/Winged helix DNA-binding domain"/>
    <property type="match status" value="1"/>
</dbReference>
<reference evidence="2 3" key="1">
    <citation type="submission" date="2014-02" db="EMBL/GenBank/DDBJ databases">
        <title>Whole genome shotgun sequence of Rhodococcus wratislaviensis NBRC 100605.</title>
        <authorList>
            <person name="Hosoyama A."/>
            <person name="Tsuchikane K."/>
            <person name="Yoshida I."/>
            <person name="Ohji S."/>
            <person name="Ichikawa N."/>
            <person name="Yamazoe A."/>
            <person name="Fujita N."/>
        </authorList>
    </citation>
    <scope>NUCLEOTIDE SEQUENCE [LARGE SCALE GENOMIC DNA]</scope>
    <source>
        <strain evidence="2 3">NBRC 100605</strain>
    </source>
</reference>
<feature type="domain" description="HTH luxR-type" evidence="1">
    <location>
        <begin position="38"/>
        <end position="103"/>
    </location>
</feature>
<evidence type="ECO:0000313" key="2">
    <source>
        <dbReference type="EMBL" id="GAF46894.1"/>
    </source>
</evidence>
<protein>
    <submittedName>
        <fullName evidence="2">Putative LuxR family transcriptional regulator</fullName>
    </submittedName>
</protein>
<dbReference type="Pfam" id="PF00196">
    <property type="entry name" value="GerE"/>
    <property type="match status" value="1"/>
</dbReference>
<dbReference type="GO" id="GO:0006355">
    <property type="term" value="P:regulation of DNA-templated transcription"/>
    <property type="evidence" value="ECO:0007669"/>
    <property type="project" value="InterPro"/>
</dbReference>
<evidence type="ECO:0000313" key="3">
    <source>
        <dbReference type="Proteomes" id="UP000019491"/>
    </source>
</evidence>
<keyword evidence="3" id="KW-1185">Reference proteome</keyword>
<dbReference type="EMBL" id="BAWF01000035">
    <property type="protein sequence ID" value="GAF46894.1"/>
    <property type="molecule type" value="Genomic_DNA"/>
</dbReference>
<dbReference type="GO" id="GO:0003677">
    <property type="term" value="F:DNA binding"/>
    <property type="evidence" value="ECO:0007669"/>
    <property type="project" value="InterPro"/>
</dbReference>
<proteinExistence type="predicted"/>